<sequence length="354" mass="38947">MFSLTHALATAAVTGLLVLATSGANAMHQPRVAQAAQEVHLRNIRQLTFEGENAEAYFSFDGTKLIFQSTPRAGGCDQIYTMSVDGGGIELLSTGQGRTTCSYYYPAGDKILYSSTHHFDEACPAVPDFSLGYVWAVYPSFDIFVADADGSNLQQLTNSFGYDAEATFSPVGDRIVFTSMRDGELDIYSMRPDGSDVLRLTDTMGYDGGPFYSPDGSKIVYRSSRPTTPEEIEDYTSLLVDGLIRPSELEIFVMNADGSNQSQVTDNGVANFGPFWHPDGERIIFASNMDDPTGRDFDLYMINEDGSGQERITFLDGFDGFPVFSPDGRYLVWGSNRNQAREGETNVFIAEWVE</sequence>
<gene>
    <name evidence="2" type="ORF">METZ01_LOCUS11840</name>
</gene>
<proteinExistence type="inferred from homology"/>
<dbReference type="SUPFAM" id="SSF69304">
    <property type="entry name" value="Tricorn protease N-terminal domain"/>
    <property type="match status" value="1"/>
</dbReference>
<dbReference type="Pfam" id="PF07676">
    <property type="entry name" value="PD40"/>
    <property type="match status" value="5"/>
</dbReference>
<name>A0A381NWI3_9ZZZZ</name>
<evidence type="ECO:0000256" key="1">
    <source>
        <dbReference type="ARBA" id="ARBA00009820"/>
    </source>
</evidence>
<dbReference type="PANTHER" id="PTHR36842">
    <property type="entry name" value="PROTEIN TOLB HOMOLOG"/>
    <property type="match status" value="1"/>
</dbReference>
<reference evidence="2" key="1">
    <citation type="submission" date="2018-05" db="EMBL/GenBank/DDBJ databases">
        <authorList>
            <person name="Lanie J.A."/>
            <person name="Ng W.-L."/>
            <person name="Kazmierczak K.M."/>
            <person name="Andrzejewski T.M."/>
            <person name="Davidsen T.M."/>
            <person name="Wayne K.J."/>
            <person name="Tettelin H."/>
            <person name="Glass J.I."/>
            <person name="Rusch D."/>
            <person name="Podicherti R."/>
            <person name="Tsui H.-C.T."/>
            <person name="Winkler M.E."/>
        </authorList>
    </citation>
    <scope>NUCLEOTIDE SEQUENCE</scope>
</reference>
<dbReference type="Gene3D" id="2.120.10.30">
    <property type="entry name" value="TolB, C-terminal domain"/>
    <property type="match status" value="3"/>
</dbReference>
<dbReference type="PANTHER" id="PTHR36842:SF1">
    <property type="entry name" value="PROTEIN TOLB"/>
    <property type="match status" value="1"/>
</dbReference>
<dbReference type="AlphaFoldDB" id="A0A381NWI3"/>
<evidence type="ECO:0000313" key="2">
    <source>
        <dbReference type="EMBL" id="SUZ58986.1"/>
    </source>
</evidence>
<dbReference type="EMBL" id="UINC01000654">
    <property type="protein sequence ID" value="SUZ58986.1"/>
    <property type="molecule type" value="Genomic_DNA"/>
</dbReference>
<accession>A0A381NWI3</accession>
<dbReference type="InterPro" id="IPR011659">
    <property type="entry name" value="WD40"/>
</dbReference>
<protein>
    <recommendedName>
        <fullName evidence="3">DUF5050 domain-containing protein</fullName>
    </recommendedName>
</protein>
<dbReference type="InterPro" id="IPR011042">
    <property type="entry name" value="6-blade_b-propeller_TolB-like"/>
</dbReference>
<evidence type="ECO:0008006" key="3">
    <source>
        <dbReference type="Google" id="ProtNLM"/>
    </source>
</evidence>
<comment type="similarity">
    <text evidence="1">Belongs to the TolB family.</text>
</comment>
<organism evidence="2">
    <name type="scientific">marine metagenome</name>
    <dbReference type="NCBI Taxonomy" id="408172"/>
    <lineage>
        <taxon>unclassified sequences</taxon>
        <taxon>metagenomes</taxon>
        <taxon>ecological metagenomes</taxon>
    </lineage>
</organism>